<dbReference type="AlphaFoldDB" id="A0A1H4ISU8"/>
<dbReference type="Gene3D" id="3.90.550.10">
    <property type="entry name" value="Spore Coat Polysaccharide Biosynthesis Protein SpsA, Chain A"/>
    <property type="match status" value="1"/>
</dbReference>
<name>A0A1H4ISU8_9MICO</name>
<comment type="pathway">
    <text evidence="1">Cell wall biogenesis; cell wall polysaccharide biosynthesis.</text>
</comment>
<gene>
    <name evidence="6" type="ORF">SAMN04489806_0217</name>
</gene>
<dbReference type="PANTHER" id="PTHR43179">
    <property type="entry name" value="RHAMNOSYLTRANSFERASE WBBL"/>
    <property type="match status" value="1"/>
</dbReference>
<evidence type="ECO:0000256" key="4">
    <source>
        <dbReference type="ARBA" id="ARBA00022679"/>
    </source>
</evidence>
<comment type="similarity">
    <text evidence="2">Belongs to the glycosyltransferase 2 family.</text>
</comment>
<proteinExistence type="inferred from homology"/>
<keyword evidence="7" id="KW-1185">Reference proteome</keyword>
<evidence type="ECO:0000313" key="7">
    <source>
        <dbReference type="Proteomes" id="UP000199183"/>
    </source>
</evidence>
<evidence type="ECO:0000256" key="1">
    <source>
        <dbReference type="ARBA" id="ARBA00004776"/>
    </source>
</evidence>
<dbReference type="GO" id="GO:0016757">
    <property type="term" value="F:glycosyltransferase activity"/>
    <property type="evidence" value="ECO:0007669"/>
    <property type="project" value="UniProtKB-KW"/>
</dbReference>
<evidence type="ECO:0000256" key="3">
    <source>
        <dbReference type="ARBA" id="ARBA00022676"/>
    </source>
</evidence>
<dbReference type="SUPFAM" id="SSF53448">
    <property type="entry name" value="Nucleotide-diphospho-sugar transferases"/>
    <property type="match status" value="1"/>
</dbReference>
<feature type="domain" description="Glycosyltransferase 2-like" evidence="5">
    <location>
        <begin position="11"/>
        <end position="139"/>
    </location>
</feature>
<keyword evidence="4 6" id="KW-0808">Transferase</keyword>
<dbReference type="InterPro" id="IPR001173">
    <property type="entry name" value="Glyco_trans_2-like"/>
</dbReference>
<dbReference type="PANTHER" id="PTHR43179:SF12">
    <property type="entry name" value="GALACTOFURANOSYLTRANSFERASE GLFT2"/>
    <property type="match status" value="1"/>
</dbReference>
<dbReference type="STRING" id="640635.SAMN04489806_0217"/>
<evidence type="ECO:0000259" key="5">
    <source>
        <dbReference type="Pfam" id="PF00535"/>
    </source>
</evidence>
<dbReference type="Pfam" id="PF00535">
    <property type="entry name" value="Glycos_transf_2"/>
    <property type="match status" value="1"/>
</dbReference>
<reference evidence="6 7" key="1">
    <citation type="submission" date="2016-10" db="EMBL/GenBank/DDBJ databases">
        <authorList>
            <person name="de Groot N.N."/>
        </authorList>
    </citation>
    <scope>NUCLEOTIDE SEQUENCE [LARGE SCALE GENOMIC DNA]</scope>
    <source>
        <strain evidence="6 7">DSM 21799</strain>
    </source>
</reference>
<sequence>MVARDPRVVAVVVAYNRSELLREVLTGLQAQKRPADAIVVVNNASTDDSSQVVRETAPESDLIELSENTGGAGGFAVGMAAAITRHDPQWVWVMDDDTVPSPQALSGMLEAVATYPRTDLYAVGSRVTWVDGTDHPMNTPRQHPLATKATKGWASAAGSLAVRSISFVSSMYNADRIRTLGYPIVDYFLWNDDFEFSSRMIRGGVGLSVPASVVTHKTKARASTDTDPGERFRFEVRNKLWLFRYSKALRPLEKILYGASSLARWGRTFLKSPDRATLRAAFVQGVKEARERKPRLNAEALLGAGVPADVLEEIRRAA</sequence>
<keyword evidence="3" id="KW-0328">Glycosyltransferase</keyword>
<accession>A0A1H4ISU8</accession>
<dbReference type="EMBL" id="FNRY01000001">
    <property type="protein sequence ID" value="SEB36935.1"/>
    <property type="molecule type" value="Genomic_DNA"/>
</dbReference>
<dbReference type="InterPro" id="IPR029044">
    <property type="entry name" value="Nucleotide-diphossugar_trans"/>
</dbReference>
<evidence type="ECO:0000256" key="2">
    <source>
        <dbReference type="ARBA" id="ARBA00006739"/>
    </source>
</evidence>
<evidence type="ECO:0000313" key="6">
    <source>
        <dbReference type="EMBL" id="SEB36935.1"/>
    </source>
</evidence>
<organism evidence="6 7">
    <name type="scientific">Paramicrobacterium humi</name>
    <dbReference type="NCBI Taxonomy" id="640635"/>
    <lineage>
        <taxon>Bacteria</taxon>
        <taxon>Bacillati</taxon>
        <taxon>Actinomycetota</taxon>
        <taxon>Actinomycetes</taxon>
        <taxon>Micrococcales</taxon>
        <taxon>Microbacteriaceae</taxon>
        <taxon>Paramicrobacterium</taxon>
    </lineage>
</organism>
<protein>
    <submittedName>
        <fullName evidence="6">Glycosyltransferase, GT2 family</fullName>
    </submittedName>
</protein>
<dbReference type="Proteomes" id="UP000199183">
    <property type="component" value="Unassembled WGS sequence"/>
</dbReference>